<dbReference type="RefSeq" id="XP_013788247.1">
    <property type="nucleotide sequence ID" value="XM_013932793.2"/>
</dbReference>
<reference evidence="5" key="1">
    <citation type="submission" date="2025-08" db="UniProtKB">
        <authorList>
            <consortium name="RefSeq"/>
        </authorList>
    </citation>
    <scope>IDENTIFICATION</scope>
    <source>
        <tissue evidence="5">Muscle</tissue>
    </source>
</reference>
<dbReference type="SUPFAM" id="SSF50494">
    <property type="entry name" value="Trypsin-like serine proteases"/>
    <property type="match status" value="1"/>
</dbReference>
<dbReference type="SMART" id="SM00020">
    <property type="entry name" value="Tryp_SPc"/>
    <property type="match status" value="1"/>
</dbReference>
<organism evidence="4 5">
    <name type="scientific">Limulus polyphemus</name>
    <name type="common">Atlantic horseshoe crab</name>
    <dbReference type="NCBI Taxonomy" id="6850"/>
    <lineage>
        <taxon>Eukaryota</taxon>
        <taxon>Metazoa</taxon>
        <taxon>Ecdysozoa</taxon>
        <taxon>Arthropoda</taxon>
        <taxon>Chelicerata</taxon>
        <taxon>Merostomata</taxon>
        <taxon>Xiphosura</taxon>
        <taxon>Limulidae</taxon>
        <taxon>Limulus</taxon>
    </lineage>
</organism>
<evidence type="ECO:0000256" key="1">
    <source>
        <dbReference type="ARBA" id="ARBA00022820"/>
    </source>
</evidence>
<keyword evidence="4" id="KW-1185">Reference proteome</keyword>
<sequence length="209" mass="23784">MVTCTECMSRARLHDLTVVLGLYDIQDQRYQSLPPQYFSVREIRIQPHFRFSASNPDRYDVALLRLDRPVYFLDHILPICLPPFNMSFEGLSGLITGWGKTDSALSNKYGTRVLHKVEVPVIQNKDCELWHRSRGINIRIYPEMMCAGYEQGLKDACVGDSGGPLIMYLNNQWTLAGIISAGFGCAESRQPGIYHRVSSTVDWIIVNIR</sequence>
<dbReference type="PROSITE" id="PS50240">
    <property type="entry name" value="TRYPSIN_DOM"/>
    <property type="match status" value="1"/>
</dbReference>
<dbReference type="GeneID" id="106472164"/>
<dbReference type="PRINTS" id="PR00722">
    <property type="entry name" value="CHYMOTRYPSIN"/>
</dbReference>
<dbReference type="InterPro" id="IPR043504">
    <property type="entry name" value="Peptidase_S1_PA_chymotrypsin"/>
</dbReference>
<proteinExistence type="predicted"/>
<dbReference type="InterPro" id="IPR001314">
    <property type="entry name" value="Peptidase_S1A"/>
</dbReference>
<dbReference type="PANTHER" id="PTHR24253">
    <property type="entry name" value="TRANSMEMBRANE PROTEASE SERINE"/>
    <property type="match status" value="1"/>
</dbReference>
<evidence type="ECO:0000313" key="5">
    <source>
        <dbReference type="RefSeq" id="XP_013788247.1"/>
    </source>
</evidence>
<evidence type="ECO:0000256" key="2">
    <source>
        <dbReference type="ARBA" id="ARBA00023157"/>
    </source>
</evidence>
<feature type="domain" description="Peptidase S1" evidence="3">
    <location>
        <begin position="1"/>
        <end position="209"/>
    </location>
</feature>
<dbReference type="PANTHER" id="PTHR24253:SF46">
    <property type="entry name" value="SERINE PROTEASE P83"/>
    <property type="match status" value="1"/>
</dbReference>
<dbReference type="PROSITE" id="PS00135">
    <property type="entry name" value="TRYPSIN_SER"/>
    <property type="match status" value="1"/>
</dbReference>
<keyword evidence="1" id="KW-0353">Hemolymph clotting</keyword>
<dbReference type="Pfam" id="PF00089">
    <property type="entry name" value="Trypsin"/>
    <property type="match status" value="1"/>
</dbReference>
<dbReference type="InterPro" id="IPR001254">
    <property type="entry name" value="Trypsin_dom"/>
</dbReference>
<name>A0ABM1BTA7_LIMPO</name>
<dbReference type="InterPro" id="IPR033116">
    <property type="entry name" value="TRYPSIN_SER"/>
</dbReference>
<gene>
    <name evidence="5" type="primary">LOC106472164</name>
</gene>
<dbReference type="Gene3D" id="2.40.10.10">
    <property type="entry name" value="Trypsin-like serine proteases"/>
    <property type="match status" value="1"/>
</dbReference>
<dbReference type="Proteomes" id="UP000694941">
    <property type="component" value="Unplaced"/>
</dbReference>
<dbReference type="CDD" id="cd00190">
    <property type="entry name" value="Tryp_SPc"/>
    <property type="match status" value="1"/>
</dbReference>
<evidence type="ECO:0000259" key="3">
    <source>
        <dbReference type="PROSITE" id="PS50240"/>
    </source>
</evidence>
<keyword evidence="2" id="KW-1015">Disulfide bond</keyword>
<protein>
    <submittedName>
        <fullName evidence="5">Serine protease 27-like</fullName>
    </submittedName>
</protein>
<accession>A0ABM1BTA7</accession>
<dbReference type="InterPro" id="IPR009003">
    <property type="entry name" value="Peptidase_S1_PA"/>
</dbReference>
<evidence type="ECO:0000313" key="4">
    <source>
        <dbReference type="Proteomes" id="UP000694941"/>
    </source>
</evidence>